<evidence type="ECO:0000256" key="12">
    <source>
        <dbReference type="PIRSR" id="PIRSR006246-3"/>
    </source>
</evidence>
<keyword evidence="7 9" id="KW-0704">Schiff base</keyword>
<evidence type="ECO:0000313" key="15">
    <source>
        <dbReference type="Proteomes" id="UP000316360"/>
    </source>
</evidence>
<comment type="catalytic activity">
    <reaction evidence="9">
        <text>L-aspartate + H(+) = beta-alanine + CO2</text>
        <dbReference type="Rhea" id="RHEA:19497"/>
        <dbReference type="ChEBI" id="CHEBI:15378"/>
        <dbReference type="ChEBI" id="CHEBI:16526"/>
        <dbReference type="ChEBI" id="CHEBI:29991"/>
        <dbReference type="ChEBI" id="CHEBI:57966"/>
        <dbReference type="EC" id="4.1.1.11"/>
    </reaction>
</comment>
<comment type="caution">
    <text evidence="14">The sequence shown here is derived from an EMBL/GenBank/DDBJ whole genome shotgun (WGS) entry which is preliminary data.</text>
</comment>
<comment type="pathway">
    <text evidence="9">Cofactor biosynthesis; (R)-pantothenate biosynthesis; beta-alanine from L-aspartate: step 1/1.</text>
</comment>
<evidence type="ECO:0000256" key="6">
    <source>
        <dbReference type="ARBA" id="ARBA00023239"/>
    </source>
</evidence>
<accession>A0A523RNB5</accession>
<evidence type="ECO:0000256" key="10">
    <source>
        <dbReference type="PIRSR" id="PIRSR006246-1"/>
    </source>
</evidence>
<sequence>MFRTMYKSKIHRATVTQTELDYEGSITIDVRLMEAADILPGERLEVFDLNNGARFSTYVIEGKRDSGIICINGAAARLSEVGDKVIIISYVLLTEEEARTLKPRLILVDERNKLQKK</sequence>
<dbReference type="SUPFAM" id="SSF50692">
    <property type="entry name" value="ADC-like"/>
    <property type="match status" value="1"/>
</dbReference>
<name>A0A523RNB5_UNCAE</name>
<proteinExistence type="inferred from homology"/>
<evidence type="ECO:0000256" key="7">
    <source>
        <dbReference type="ARBA" id="ARBA00023270"/>
    </source>
</evidence>
<dbReference type="InterPro" id="IPR003190">
    <property type="entry name" value="Asp_decarbox"/>
</dbReference>
<dbReference type="InterPro" id="IPR009010">
    <property type="entry name" value="Asp_de-COase-like_dom_sf"/>
</dbReference>
<feature type="modified residue" description="Pyruvic acid (Ser)" evidence="9 12">
    <location>
        <position position="25"/>
    </location>
</feature>
<dbReference type="NCBIfam" id="TIGR00223">
    <property type="entry name" value="panD"/>
    <property type="match status" value="1"/>
</dbReference>
<dbReference type="Proteomes" id="UP000316360">
    <property type="component" value="Unassembled WGS sequence"/>
</dbReference>
<dbReference type="AlphaFoldDB" id="A0A523RNB5"/>
<dbReference type="PANTHER" id="PTHR21012">
    <property type="entry name" value="ASPARTATE 1-DECARBOXYLASE"/>
    <property type="match status" value="1"/>
</dbReference>
<feature type="active site" description="Proton donor" evidence="9 10">
    <location>
        <position position="58"/>
    </location>
</feature>
<keyword evidence="3 9" id="KW-0210">Decarboxylase</keyword>
<evidence type="ECO:0000256" key="9">
    <source>
        <dbReference type="HAMAP-Rule" id="MF_00446"/>
    </source>
</evidence>
<evidence type="ECO:0000256" key="5">
    <source>
        <dbReference type="ARBA" id="ARBA00023145"/>
    </source>
</evidence>
<evidence type="ECO:0000256" key="1">
    <source>
        <dbReference type="ARBA" id="ARBA00022490"/>
    </source>
</evidence>
<feature type="binding site" evidence="9 11">
    <location>
        <position position="57"/>
    </location>
    <ligand>
        <name>substrate</name>
    </ligand>
</feature>
<dbReference type="GO" id="GO:0005829">
    <property type="term" value="C:cytosol"/>
    <property type="evidence" value="ECO:0007669"/>
    <property type="project" value="TreeGrafter"/>
</dbReference>
<comment type="similarity">
    <text evidence="9">Belongs to the PanD family.</text>
</comment>
<evidence type="ECO:0000256" key="8">
    <source>
        <dbReference type="ARBA" id="ARBA00023317"/>
    </source>
</evidence>
<dbReference type="EMBL" id="SOKJ01000433">
    <property type="protein sequence ID" value="TET07272.1"/>
    <property type="molecule type" value="Genomic_DNA"/>
</dbReference>
<dbReference type="Gene3D" id="2.40.40.20">
    <property type="match status" value="1"/>
</dbReference>
<dbReference type="HAMAP" id="MF_00446">
    <property type="entry name" value="PanD"/>
    <property type="match status" value="1"/>
</dbReference>
<dbReference type="Pfam" id="PF02261">
    <property type="entry name" value="Asp_decarbox"/>
    <property type="match status" value="1"/>
</dbReference>
<feature type="chain" id="PRO_5023356838" description="Aspartate 1-decarboxylase alpha chain" evidence="9 13">
    <location>
        <begin position="25"/>
        <end position="117"/>
    </location>
</feature>
<keyword evidence="4 9" id="KW-0068">Autocatalytic cleavage</keyword>
<comment type="cofactor">
    <cofactor evidence="9 10">
        <name>pyruvate</name>
        <dbReference type="ChEBI" id="CHEBI:15361"/>
    </cofactor>
    <text evidence="9 10">Binds 1 pyruvoyl group covalently per subunit.</text>
</comment>
<evidence type="ECO:0000256" key="2">
    <source>
        <dbReference type="ARBA" id="ARBA00022655"/>
    </source>
</evidence>
<comment type="function">
    <text evidence="9">Catalyzes the pyruvoyl-dependent decarboxylation of aspartate to produce beta-alanine.</text>
</comment>
<evidence type="ECO:0000256" key="4">
    <source>
        <dbReference type="ARBA" id="ARBA00022813"/>
    </source>
</evidence>
<comment type="subunit">
    <text evidence="9">Heterooctamer of four alpha and four beta subunits.</text>
</comment>
<dbReference type="PIRSF" id="PIRSF006246">
    <property type="entry name" value="Asp_decarbox"/>
    <property type="match status" value="1"/>
</dbReference>
<comment type="subcellular location">
    <subcellularLocation>
        <location evidence="9">Cytoplasm</location>
    </subcellularLocation>
</comment>
<dbReference type="EC" id="4.1.1.11" evidence="9"/>
<dbReference type="GO" id="GO:0006523">
    <property type="term" value="P:alanine biosynthetic process"/>
    <property type="evidence" value="ECO:0007669"/>
    <property type="project" value="InterPro"/>
</dbReference>
<evidence type="ECO:0000313" key="14">
    <source>
        <dbReference type="EMBL" id="TET07272.1"/>
    </source>
</evidence>
<keyword evidence="2 9" id="KW-0566">Pantothenate biosynthesis</keyword>
<dbReference type="CDD" id="cd06919">
    <property type="entry name" value="Asp_decarbox"/>
    <property type="match status" value="1"/>
</dbReference>
<gene>
    <name evidence="9" type="primary">panD</name>
    <name evidence="14" type="ORF">E3J84_07620</name>
</gene>
<dbReference type="UniPathway" id="UPA00028">
    <property type="reaction ID" value="UER00002"/>
</dbReference>
<organism evidence="14 15">
    <name type="scientific">Aerophobetes bacterium</name>
    <dbReference type="NCBI Taxonomy" id="2030807"/>
    <lineage>
        <taxon>Bacteria</taxon>
        <taxon>Candidatus Aerophobota</taxon>
    </lineage>
</organism>
<keyword evidence="5 9" id="KW-0865">Zymogen</keyword>
<evidence type="ECO:0000256" key="11">
    <source>
        <dbReference type="PIRSR" id="PIRSR006246-2"/>
    </source>
</evidence>
<dbReference type="GO" id="GO:0004068">
    <property type="term" value="F:aspartate 1-decarboxylase activity"/>
    <property type="evidence" value="ECO:0007669"/>
    <property type="project" value="UniProtKB-UniRule"/>
</dbReference>
<protein>
    <recommendedName>
        <fullName evidence="9">Aspartate 1-decarboxylase</fullName>
        <ecNumber evidence="9">4.1.1.11</ecNumber>
    </recommendedName>
    <alternativeName>
        <fullName evidence="9">Aspartate alpha-decarboxylase</fullName>
    </alternativeName>
    <component>
        <recommendedName>
            <fullName evidence="9">Aspartate 1-decarboxylase beta chain</fullName>
        </recommendedName>
    </component>
    <component>
        <recommendedName>
            <fullName evidence="9">Aspartate 1-decarboxylase alpha chain</fullName>
        </recommendedName>
    </component>
</protein>
<reference evidence="14 15" key="1">
    <citation type="submission" date="2019-03" db="EMBL/GenBank/DDBJ databases">
        <title>Metabolic potential of uncultured bacteria and archaea associated with petroleum seepage in deep-sea sediments.</title>
        <authorList>
            <person name="Dong X."/>
            <person name="Hubert C."/>
        </authorList>
    </citation>
    <scope>NUCLEOTIDE SEQUENCE [LARGE SCALE GENOMIC DNA]</scope>
    <source>
        <strain evidence="14">E44_bin7</strain>
    </source>
</reference>
<feature type="chain" id="PRO_5023356839" description="Aspartate 1-decarboxylase beta chain" evidence="9 13">
    <location>
        <begin position="1"/>
        <end position="24"/>
    </location>
</feature>
<comment type="PTM">
    <text evidence="9 12">Is synthesized initially as an inactive proenzyme, which is activated by self-cleavage at a specific serine bond to produce a beta-subunit with a hydroxyl group at its C-terminus and an alpha-subunit with a pyruvoyl group at its N-terminus.</text>
</comment>
<dbReference type="PANTHER" id="PTHR21012:SF0">
    <property type="entry name" value="ASPARTATE 1-DECARBOXYLASE"/>
    <property type="match status" value="1"/>
</dbReference>
<feature type="binding site" evidence="9 11">
    <location>
        <begin position="73"/>
        <end position="75"/>
    </location>
    <ligand>
        <name>substrate</name>
    </ligand>
</feature>
<evidence type="ECO:0000256" key="13">
    <source>
        <dbReference type="PIRSR" id="PIRSR006246-5"/>
    </source>
</evidence>
<keyword evidence="8 9" id="KW-0670">Pyruvate</keyword>
<evidence type="ECO:0000256" key="3">
    <source>
        <dbReference type="ARBA" id="ARBA00022793"/>
    </source>
</evidence>
<keyword evidence="6 9" id="KW-0456">Lyase</keyword>
<keyword evidence="1 9" id="KW-0963">Cytoplasm</keyword>
<dbReference type="GO" id="GO:0015940">
    <property type="term" value="P:pantothenate biosynthetic process"/>
    <property type="evidence" value="ECO:0007669"/>
    <property type="project" value="UniProtKB-UniRule"/>
</dbReference>
<feature type="active site" description="Schiff-base intermediate with substrate; via pyruvic acid" evidence="9 10">
    <location>
        <position position="25"/>
    </location>
</feature>